<evidence type="ECO:0000256" key="3">
    <source>
        <dbReference type="ARBA" id="ARBA00023242"/>
    </source>
</evidence>
<name>A0A0L0VMP6_9BASI</name>
<reference evidence="6" key="1">
    <citation type="submission" date="2014-03" db="EMBL/GenBank/DDBJ databases">
        <title>The Genome Sequence of Puccinia striiformis f. sp. tritici PST-78.</title>
        <authorList>
            <consortium name="The Broad Institute Genome Sequencing Platform"/>
            <person name="Cuomo C."/>
            <person name="Hulbert S."/>
            <person name="Chen X."/>
            <person name="Walker B."/>
            <person name="Young S.K."/>
            <person name="Zeng Q."/>
            <person name="Gargeya S."/>
            <person name="Fitzgerald M."/>
            <person name="Haas B."/>
            <person name="Abouelleil A."/>
            <person name="Alvarado L."/>
            <person name="Arachchi H.M."/>
            <person name="Berlin A.M."/>
            <person name="Chapman S.B."/>
            <person name="Goldberg J."/>
            <person name="Griggs A."/>
            <person name="Gujja S."/>
            <person name="Hansen M."/>
            <person name="Howarth C."/>
            <person name="Imamovic A."/>
            <person name="Larimer J."/>
            <person name="McCowan C."/>
            <person name="Montmayeur A."/>
            <person name="Murphy C."/>
            <person name="Neiman D."/>
            <person name="Pearson M."/>
            <person name="Priest M."/>
            <person name="Roberts A."/>
            <person name="Saif S."/>
            <person name="Shea T."/>
            <person name="Sisk P."/>
            <person name="Sykes S."/>
            <person name="Wortman J."/>
            <person name="Nusbaum C."/>
            <person name="Birren B."/>
        </authorList>
    </citation>
    <scope>NUCLEOTIDE SEQUENCE [LARGE SCALE GENOMIC DNA]</scope>
    <source>
        <strain evidence="6">race PST-78</strain>
    </source>
</reference>
<keyword evidence="3" id="KW-0539">Nucleus</keyword>
<evidence type="ECO:0000256" key="1">
    <source>
        <dbReference type="ARBA" id="ARBA00004123"/>
    </source>
</evidence>
<dbReference type="Gene3D" id="2.60.120.650">
    <property type="entry name" value="Cupin"/>
    <property type="match status" value="1"/>
</dbReference>
<evidence type="ECO:0000256" key="2">
    <source>
        <dbReference type="ARBA" id="ARBA00022723"/>
    </source>
</evidence>
<gene>
    <name evidence="5" type="ORF">PSTG_06398</name>
</gene>
<dbReference type="GO" id="GO:0032454">
    <property type="term" value="F:histone H3K9 demethylase activity"/>
    <property type="evidence" value="ECO:0007669"/>
    <property type="project" value="InterPro"/>
</dbReference>
<sequence length="312" mass="35504">MLIKKMPKTNLKQTMSNEDLSQSGNKSASGKHKKSKEPCAAFFCSGCVSKACARCFNSLVEQHEGGIDNLQFKNISNEWLKLLLTCTNSINIHTPNKHIKISHIALEEIKSLHKEMSCLLPAEPTYSATSPPVATGDQLAYSVIEKLKNFLHQPVRKDKHSKRYIRIDVKELEEDPSIFERLWTLGQIIVVTVMDDRLKVLWTPNYFISKCLGDQCKRINSISDDQTPEEVHVKNFLTEFVKTTESQKSWKIQDWPPEADFQTHFSDLFNDFQHAIPIPDITSWFGLQNMAAHFPTKANTPDMSALEPAQLT</sequence>
<evidence type="ECO:0000256" key="4">
    <source>
        <dbReference type="SAM" id="MobiDB-lite"/>
    </source>
</evidence>
<dbReference type="GO" id="GO:0000118">
    <property type="term" value="C:histone deacetylase complex"/>
    <property type="evidence" value="ECO:0007669"/>
    <property type="project" value="TreeGrafter"/>
</dbReference>
<evidence type="ECO:0000313" key="6">
    <source>
        <dbReference type="Proteomes" id="UP000054564"/>
    </source>
</evidence>
<comment type="caution">
    <text evidence="5">The sequence shown here is derived from an EMBL/GenBank/DDBJ whole genome shotgun (WGS) entry which is preliminary data.</text>
</comment>
<dbReference type="GO" id="GO:0031490">
    <property type="term" value="F:chromatin DNA binding"/>
    <property type="evidence" value="ECO:0007669"/>
    <property type="project" value="TreeGrafter"/>
</dbReference>
<protein>
    <submittedName>
        <fullName evidence="5">Uncharacterized protein</fullName>
    </submittedName>
</protein>
<dbReference type="Proteomes" id="UP000054564">
    <property type="component" value="Unassembled WGS sequence"/>
</dbReference>
<feature type="region of interest" description="Disordered" evidence="4">
    <location>
        <begin position="1"/>
        <end position="33"/>
    </location>
</feature>
<dbReference type="GO" id="GO:0046872">
    <property type="term" value="F:metal ion binding"/>
    <property type="evidence" value="ECO:0007669"/>
    <property type="project" value="UniProtKB-KW"/>
</dbReference>
<evidence type="ECO:0000313" key="5">
    <source>
        <dbReference type="EMBL" id="KNF00467.1"/>
    </source>
</evidence>
<comment type="subcellular location">
    <subcellularLocation>
        <location evidence="1">Nucleus</location>
    </subcellularLocation>
</comment>
<accession>A0A0L0VMP6</accession>
<keyword evidence="2" id="KW-0479">Metal-binding</keyword>
<dbReference type="InterPro" id="IPR045109">
    <property type="entry name" value="LSDs-like"/>
</dbReference>
<dbReference type="GO" id="GO:0000785">
    <property type="term" value="C:chromatin"/>
    <property type="evidence" value="ECO:0007669"/>
    <property type="project" value="TreeGrafter"/>
</dbReference>
<dbReference type="STRING" id="1165861.A0A0L0VMP6"/>
<keyword evidence="6" id="KW-1185">Reference proteome</keyword>
<feature type="compositionally biased region" description="Polar residues" evidence="4">
    <location>
        <begin position="10"/>
        <end position="28"/>
    </location>
</feature>
<dbReference type="PANTHER" id="PTHR12549">
    <property type="entry name" value="JMJC DOMAIN-CONTAINING HISTONE DEMETHYLATION PROTEIN"/>
    <property type="match status" value="1"/>
</dbReference>
<dbReference type="AlphaFoldDB" id="A0A0L0VMP6"/>
<dbReference type="GO" id="GO:0003712">
    <property type="term" value="F:transcription coregulator activity"/>
    <property type="evidence" value="ECO:0007669"/>
    <property type="project" value="TreeGrafter"/>
</dbReference>
<dbReference type="EMBL" id="AJIL01000037">
    <property type="protein sequence ID" value="KNF00467.1"/>
    <property type="molecule type" value="Genomic_DNA"/>
</dbReference>
<proteinExistence type="predicted"/>
<dbReference type="PANTHER" id="PTHR12549:SF38">
    <property type="entry name" value="JMJC DOMAIN-CONTAINING HISTONE DEMETHYLASE 2, ISOFORM A"/>
    <property type="match status" value="1"/>
</dbReference>
<organism evidence="5 6">
    <name type="scientific">Puccinia striiformis f. sp. tritici PST-78</name>
    <dbReference type="NCBI Taxonomy" id="1165861"/>
    <lineage>
        <taxon>Eukaryota</taxon>
        <taxon>Fungi</taxon>
        <taxon>Dikarya</taxon>
        <taxon>Basidiomycota</taxon>
        <taxon>Pucciniomycotina</taxon>
        <taxon>Pucciniomycetes</taxon>
        <taxon>Pucciniales</taxon>
        <taxon>Pucciniaceae</taxon>
        <taxon>Puccinia</taxon>
    </lineage>
</organism>
<dbReference type="GO" id="GO:0006357">
    <property type="term" value="P:regulation of transcription by RNA polymerase II"/>
    <property type="evidence" value="ECO:0007669"/>
    <property type="project" value="TreeGrafter"/>
</dbReference>